<keyword evidence="3" id="KW-1185">Reference proteome</keyword>
<evidence type="ECO:0000313" key="3">
    <source>
        <dbReference type="Proteomes" id="UP000016935"/>
    </source>
</evidence>
<proteinExistence type="predicted"/>
<dbReference type="AlphaFoldDB" id="R0KI13"/>
<evidence type="ECO:0000313" key="2">
    <source>
        <dbReference type="EMBL" id="EOA87652.1"/>
    </source>
</evidence>
<dbReference type="HOGENOM" id="CLU_2869051_0_0_1"/>
<protein>
    <submittedName>
        <fullName evidence="2">Uncharacterized protein</fullName>
    </submittedName>
</protein>
<gene>
    <name evidence="2" type="ORF">SETTUDRAFT_161174</name>
</gene>
<reference evidence="2 3" key="2">
    <citation type="journal article" date="2013" name="PLoS Genet.">
        <title>Comparative genome structure, secondary metabolite, and effector coding capacity across Cochliobolus pathogens.</title>
        <authorList>
            <person name="Condon B.J."/>
            <person name="Leng Y."/>
            <person name="Wu D."/>
            <person name="Bushley K.E."/>
            <person name="Ohm R.A."/>
            <person name="Otillar R."/>
            <person name="Martin J."/>
            <person name="Schackwitz W."/>
            <person name="Grimwood J."/>
            <person name="MohdZainudin N."/>
            <person name="Xue C."/>
            <person name="Wang R."/>
            <person name="Manning V.A."/>
            <person name="Dhillon B."/>
            <person name="Tu Z.J."/>
            <person name="Steffenson B.J."/>
            <person name="Salamov A."/>
            <person name="Sun H."/>
            <person name="Lowry S."/>
            <person name="LaButti K."/>
            <person name="Han J."/>
            <person name="Copeland A."/>
            <person name="Lindquist E."/>
            <person name="Barry K."/>
            <person name="Schmutz J."/>
            <person name="Baker S.E."/>
            <person name="Ciuffetti L.M."/>
            <person name="Grigoriev I.V."/>
            <person name="Zhong S."/>
            <person name="Turgeon B.G."/>
        </authorList>
    </citation>
    <scope>NUCLEOTIDE SEQUENCE [LARGE SCALE GENOMIC DNA]</scope>
    <source>
        <strain evidence="3">28A</strain>
    </source>
</reference>
<dbReference type="Proteomes" id="UP000016935">
    <property type="component" value="Unassembled WGS sequence"/>
</dbReference>
<dbReference type="EMBL" id="KB908581">
    <property type="protein sequence ID" value="EOA87652.1"/>
    <property type="molecule type" value="Genomic_DNA"/>
</dbReference>
<reference evidence="2 3" key="1">
    <citation type="journal article" date="2012" name="PLoS Pathog.">
        <title>Diverse lifestyles and strategies of plant pathogenesis encoded in the genomes of eighteen Dothideomycetes fungi.</title>
        <authorList>
            <person name="Ohm R.A."/>
            <person name="Feau N."/>
            <person name="Henrissat B."/>
            <person name="Schoch C.L."/>
            <person name="Horwitz B.A."/>
            <person name="Barry K.W."/>
            <person name="Condon B.J."/>
            <person name="Copeland A.C."/>
            <person name="Dhillon B."/>
            <person name="Glaser F."/>
            <person name="Hesse C.N."/>
            <person name="Kosti I."/>
            <person name="LaButti K."/>
            <person name="Lindquist E.A."/>
            <person name="Lucas S."/>
            <person name="Salamov A.A."/>
            <person name="Bradshaw R.E."/>
            <person name="Ciuffetti L."/>
            <person name="Hamelin R.C."/>
            <person name="Kema G.H.J."/>
            <person name="Lawrence C."/>
            <person name="Scott J.A."/>
            <person name="Spatafora J.W."/>
            <person name="Turgeon B.G."/>
            <person name="de Wit P.J.G.M."/>
            <person name="Zhong S."/>
            <person name="Goodwin S.B."/>
            <person name="Grigoriev I.V."/>
        </authorList>
    </citation>
    <scope>NUCLEOTIDE SEQUENCE [LARGE SCALE GENOMIC DNA]</scope>
    <source>
        <strain evidence="3">28A</strain>
    </source>
</reference>
<feature type="compositionally biased region" description="Low complexity" evidence="1">
    <location>
        <begin position="1"/>
        <end position="21"/>
    </location>
</feature>
<evidence type="ECO:0000256" key="1">
    <source>
        <dbReference type="SAM" id="MobiDB-lite"/>
    </source>
</evidence>
<accession>R0KI13</accession>
<name>R0KI13_EXST2</name>
<sequence length="64" mass="6677">MALPFASTSTSTSTSTSASTAMQRHTPAATTAALSQPLRPHGHQHQRRQQFADGANRTAALSTA</sequence>
<dbReference type="GeneID" id="19398126"/>
<organism evidence="2 3">
    <name type="scientific">Exserohilum turcicum (strain 28A)</name>
    <name type="common">Northern leaf blight fungus</name>
    <name type="synonym">Setosphaeria turcica</name>
    <dbReference type="NCBI Taxonomy" id="671987"/>
    <lineage>
        <taxon>Eukaryota</taxon>
        <taxon>Fungi</taxon>
        <taxon>Dikarya</taxon>
        <taxon>Ascomycota</taxon>
        <taxon>Pezizomycotina</taxon>
        <taxon>Dothideomycetes</taxon>
        <taxon>Pleosporomycetidae</taxon>
        <taxon>Pleosporales</taxon>
        <taxon>Pleosporineae</taxon>
        <taxon>Pleosporaceae</taxon>
        <taxon>Exserohilum</taxon>
    </lineage>
</organism>
<feature type="region of interest" description="Disordered" evidence="1">
    <location>
        <begin position="1"/>
        <end position="64"/>
    </location>
</feature>
<dbReference type="RefSeq" id="XP_008024855.1">
    <property type="nucleotide sequence ID" value="XM_008026664.1"/>
</dbReference>